<dbReference type="InterPro" id="IPR002563">
    <property type="entry name" value="Flavin_Rdtase-like_dom"/>
</dbReference>
<evidence type="ECO:0000313" key="3">
    <source>
        <dbReference type="EMBL" id="MEQ0565313.1"/>
    </source>
</evidence>
<evidence type="ECO:0000256" key="1">
    <source>
        <dbReference type="ARBA" id="ARBA00023002"/>
    </source>
</evidence>
<sequence length="160" mass="17047">MTAALQDEFKDAMAALAGGVCVVTAVDDDGTPRGYAATSVTSVSMHPPLLLVCQAKTSSSYRVFSRCTHFGVNVLTAKQAELAALFATPGADRFGSTGFERGEHGTLLHPEALATVECRRRDTVDAGDHGLLLGEVCAVRTRAGEPLVYHGRRYQRVQPV</sequence>
<organism evidence="3 4">
    <name type="scientific">Amycolatopsis melonis</name>
    <dbReference type="NCBI Taxonomy" id="3156488"/>
    <lineage>
        <taxon>Bacteria</taxon>
        <taxon>Bacillati</taxon>
        <taxon>Actinomycetota</taxon>
        <taxon>Actinomycetes</taxon>
        <taxon>Pseudonocardiales</taxon>
        <taxon>Pseudonocardiaceae</taxon>
        <taxon>Amycolatopsis</taxon>
    </lineage>
</organism>
<dbReference type="InterPro" id="IPR050268">
    <property type="entry name" value="NADH-dep_flavin_reductase"/>
</dbReference>
<comment type="caution">
    <text evidence="3">The sequence shown here is derived from an EMBL/GenBank/DDBJ whole genome shotgun (WGS) entry which is preliminary data.</text>
</comment>
<feature type="domain" description="Flavin reductase like" evidence="2">
    <location>
        <begin position="13"/>
        <end position="156"/>
    </location>
</feature>
<reference evidence="3 4" key="1">
    <citation type="submission" date="2024-05" db="EMBL/GenBank/DDBJ databases">
        <authorList>
            <person name="Zhao H."/>
            <person name="Xu Y."/>
            <person name="Lin S."/>
            <person name="Spain J.C."/>
            <person name="Zhou N.-Y."/>
        </authorList>
    </citation>
    <scope>NUCLEOTIDE SEQUENCE [LARGE SCALE GENOMIC DNA]</scope>
    <source>
        <strain evidence="3 4">NEAU-NG30</strain>
    </source>
</reference>
<gene>
    <name evidence="3" type="ORF">ABJI51_40075</name>
</gene>
<keyword evidence="1 3" id="KW-0560">Oxidoreductase</keyword>
<dbReference type="Gene3D" id="2.30.110.10">
    <property type="entry name" value="Electron Transport, Fmn-binding Protein, Chain A"/>
    <property type="match status" value="1"/>
</dbReference>
<keyword evidence="4" id="KW-1185">Reference proteome</keyword>
<protein>
    <submittedName>
        <fullName evidence="3">Flavin reductase family protein</fullName>
        <ecNumber evidence="3">1.-.-.-</ecNumber>
    </submittedName>
</protein>
<name>A0ABV0LUZ3_9PSEU</name>
<dbReference type="PANTHER" id="PTHR30466">
    <property type="entry name" value="FLAVIN REDUCTASE"/>
    <property type="match status" value="1"/>
</dbReference>
<dbReference type="RefSeq" id="WP_348956399.1">
    <property type="nucleotide sequence ID" value="NZ_JBDZYD010000019.1"/>
</dbReference>
<dbReference type="SUPFAM" id="SSF50475">
    <property type="entry name" value="FMN-binding split barrel"/>
    <property type="match status" value="1"/>
</dbReference>
<dbReference type="InterPro" id="IPR012349">
    <property type="entry name" value="Split_barrel_FMN-bd"/>
</dbReference>
<evidence type="ECO:0000259" key="2">
    <source>
        <dbReference type="SMART" id="SM00903"/>
    </source>
</evidence>
<dbReference type="EMBL" id="JBDZYD010000019">
    <property type="protein sequence ID" value="MEQ0565313.1"/>
    <property type="molecule type" value="Genomic_DNA"/>
</dbReference>
<accession>A0ABV0LUZ3</accession>
<dbReference type="GO" id="GO:0016491">
    <property type="term" value="F:oxidoreductase activity"/>
    <property type="evidence" value="ECO:0007669"/>
    <property type="project" value="UniProtKB-KW"/>
</dbReference>
<dbReference type="SMART" id="SM00903">
    <property type="entry name" value="Flavin_Reduct"/>
    <property type="match status" value="1"/>
</dbReference>
<dbReference type="Proteomes" id="UP001440984">
    <property type="component" value="Unassembled WGS sequence"/>
</dbReference>
<dbReference type="EC" id="1.-.-.-" evidence="3"/>
<dbReference type="Pfam" id="PF01613">
    <property type="entry name" value="Flavin_Reduct"/>
    <property type="match status" value="1"/>
</dbReference>
<dbReference type="PANTHER" id="PTHR30466:SF1">
    <property type="entry name" value="FMN REDUCTASE (NADH) RUTF"/>
    <property type="match status" value="1"/>
</dbReference>
<evidence type="ECO:0000313" key="4">
    <source>
        <dbReference type="Proteomes" id="UP001440984"/>
    </source>
</evidence>
<proteinExistence type="predicted"/>